<evidence type="ECO:0000256" key="8">
    <source>
        <dbReference type="SAM" id="Phobius"/>
    </source>
</evidence>
<keyword evidence="11" id="KW-1185">Reference proteome</keyword>
<evidence type="ECO:0000313" key="11">
    <source>
        <dbReference type="Proteomes" id="UP001147782"/>
    </source>
</evidence>
<proteinExistence type="inferred from homology"/>
<dbReference type="PANTHER" id="PTHR48022:SF51">
    <property type="entry name" value="ALPHA-GLUCOSIDE TRANSPORTER, PUTATIVE (AFU_ORTHOLOGUE AFUA_6G11920)-RELATED"/>
    <property type="match status" value="1"/>
</dbReference>
<dbReference type="InterPro" id="IPR003663">
    <property type="entry name" value="Sugar/inositol_transpt"/>
</dbReference>
<feature type="domain" description="Major facilitator superfamily (MFS) profile" evidence="9">
    <location>
        <begin position="60"/>
        <end position="501"/>
    </location>
</feature>
<dbReference type="Gene3D" id="1.20.1250.20">
    <property type="entry name" value="MFS general substrate transporter like domains"/>
    <property type="match status" value="1"/>
</dbReference>
<organism evidence="10 11">
    <name type="scientific">Penicillium cataractarum</name>
    <dbReference type="NCBI Taxonomy" id="2100454"/>
    <lineage>
        <taxon>Eukaryota</taxon>
        <taxon>Fungi</taxon>
        <taxon>Dikarya</taxon>
        <taxon>Ascomycota</taxon>
        <taxon>Pezizomycotina</taxon>
        <taxon>Eurotiomycetes</taxon>
        <taxon>Eurotiomycetidae</taxon>
        <taxon>Eurotiales</taxon>
        <taxon>Aspergillaceae</taxon>
        <taxon>Penicillium</taxon>
    </lineage>
</organism>
<feature type="transmembrane region" description="Helical" evidence="8">
    <location>
        <begin position="188"/>
        <end position="209"/>
    </location>
</feature>
<keyword evidence="3 7" id="KW-0813">Transport</keyword>
<evidence type="ECO:0000256" key="2">
    <source>
        <dbReference type="ARBA" id="ARBA00010992"/>
    </source>
</evidence>
<gene>
    <name evidence="10" type="ORF">N7496_007995</name>
</gene>
<name>A0A9W9RYW5_9EURO</name>
<keyword evidence="4 8" id="KW-0812">Transmembrane</keyword>
<dbReference type="Proteomes" id="UP001147782">
    <property type="component" value="Unassembled WGS sequence"/>
</dbReference>
<dbReference type="AlphaFoldDB" id="A0A9W9RYW5"/>
<evidence type="ECO:0000256" key="7">
    <source>
        <dbReference type="RuleBase" id="RU003346"/>
    </source>
</evidence>
<dbReference type="GeneID" id="81440093"/>
<dbReference type="NCBIfam" id="TIGR00879">
    <property type="entry name" value="SP"/>
    <property type="match status" value="1"/>
</dbReference>
<comment type="subcellular location">
    <subcellularLocation>
        <location evidence="1">Membrane</location>
        <topology evidence="1">Multi-pass membrane protein</topology>
    </subcellularLocation>
</comment>
<evidence type="ECO:0000259" key="9">
    <source>
        <dbReference type="PROSITE" id="PS50850"/>
    </source>
</evidence>
<dbReference type="InterPro" id="IPR036259">
    <property type="entry name" value="MFS_trans_sf"/>
</dbReference>
<comment type="caution">
    <text evidence="10">The sequence shown here is derived from an EMBL/GenBank/DDBJ whole genome shotgun (WGS) entry which is preliminary data.</text>
</comment>
<dbReference type="Pfam" id="PF00083">
    <property type="entry name" value="Sugar_tr"/>
    <property type="match status" value="1"/>
</dbReference>
<feature type="transmembrane region" description="Helical" evidence="8">
    <location>
        <begin position="315"/>
        <end position="338"/>
    </location>
</feature>
<dbReference type="RefSeq" id="XP_056552977.1">
    <property type="nucleotide sequence ID" value="XM_056700914.1"/>
</dbReference>
<dbReference type="OrthoDB" id="6612291at2759"/>
<feature type="transmembrane region" description="Helical" evidence="8">
    <location>
        <begin position="444"/>
        <end position="467"/>
    </location>
</feature>
<protein>
    <recommendedName>
        <fullName evidence="9">Major facilitator superfamily (MFS) profile domain-containing protein</fullName>
    </recommendedName>
</protein>
<reference evidence="10" key="1">
    <citation type="submission" date="2022-11" db="EMBL/GenBank/DDBJ databases">
        <authorList>
            <person name="Petersen C."/>
        </authorList>
    </citation>
    <scope>NUCLEOTIDE SEQUENCE</scope>
    <source>
        <strain evidence="10">IBT 29864</strain>
    </source>
</reference>
<dbReference type="EMBL" id="JAPZBS010000007">
    <property type="protein sequence ID" value="KAJ5368235.1"/>
    <property type="molecule type" value="Genomic_DNA"/>
</dbReference>
<feature type="transmembrane region" description="Helical" evidence="8">
    <location>
        <begin position="406"/>
        <end position="432"/>
    </location>
</feature>
<accession>A0A9W9RYW5</accession>
<dbReference type="PANTHER" id="PTHR48022">
    <property type="entry name" value="PLASTIDIC GLUCOSE TRANSPORTER 4"/>
    <property type="match status" value="1"/>
</dbReference>
<dbReference type="GO" id="GO:0016020">
    <property type="term" value="C:membrane"/>
    <property type="evidence" value="ECO:0007669"/>
    <property type="project" value="UniProtKB-SubCell"/>
</dbReference>
<evidence type="ECO:0000256" key="3">
    <source>
        <dbReference type="ARBA" id="ARBA00022448"/>
    </source>
</evidence>
<keyword evidence="5 8" id="KW-1133">Transmembrane helix</keyword>
<dbReference type="InterPro" id="IPR005828">
    <property type="entry name" value="MFS_sugar_transport-like"/>
</dbReference>
<dbReference type="SUPFAM" id="SSF103473">
    <property type="entry name" value="MFS general substrate transporter"/>
    <property type="match status" value="1"/>
</dbReference>
<feature type="transmembrane region" description="Helical" evidence="8">
    <location>
        <begin position="159"/>
        <end position="181"/>
    </location>
</feature>
<dbReference type="InterPro" id="IPR050360">
    <property type="entry name" value="MFS_Sugar_Transporters"/>
</dbReference>
<feature type="transmembrane region" description="Helical" evidence="8">
    <location>
        <begin position="350"/>
        <end position="372"/>
    </location>
</feature>
<dbReference type="PROSITE" id="PS50850">
    <property type="entry name" value="MFS"/>
    <property type="match status" value="1"/>
</dbReference>
<feature type="transmembrane region" description="Helical" evidence="8">
    <location>
        <begin position="229"/>
        <end position="246"/>
    </location>
</feature>
<dbReference type="FunFam" id="1.20.1250.20:FF:000078">
    <property type="entry name" value="MFS maltose transporter, putative"/>
    <property type="match status" value="1"/>
</dbReference>
<feature type="transmembrane region" description="Helical" evidence="8">
    <location>
        <begin position="379"/>
        <end position="400"/>
    </location>
</feature>
<evidence type="ECO:0000256" key="1">
    <source>
        <dbReference type="ARBA" id="ARBA00004141"/>
    </source>
</evidence>
<evidence type="ECO:0000256" key="5">
    <source>
        <dbReference type="ARBA" id="ARBA00022989"/>
    </source>
</evidence>
<dbReference type="InterPro" id="IPR020846">
    <property type="entry name" value="MFS_dom"/>
</dbReference>
<dbReference type="GO" id="GO:0005351">
    <property type="term" value="F:carbohydrate:proton symporter activity"/>
    <property type="evidence" value="ECO:0007669"/>
    <property type="project" value="TreeGrafter"/>
</dbReference>
<evidence type="ECO:0000256" key="4">
    <source>
        <dbReference type="ARBA" id="ARBA00022692"/>
    </source>
</evidence>
<feature type="transmembrane region" description="Helical" evidence="8">
    <location>
        <begin position="479"/>
        <end position="497"/>
    </location>
</feature>
<evidence type="ECO:0000313" key="10">
    <source>
        <dbReference type="EMBL" id="KAJ5368235.1"/>
    </source>
</evidence>
<sequence length="527" mass="57157">MTKHTEYLPEVNDNKLEEATATAVENVASETNSAVPRPGGTEHELTLRKVLRNHPALVWWSFYWAMAGVAWGFDAQINGSVLSIPSFRLAFGYEHNGEVILPARWQTAFNTVSSVGQFFSCFLCSMLSDRIGRKGGLLVGLVLLTGGILGEMFTAAPGAFVAVKLILGFGLGFLLTLGPLATSEITPVVLRGVATAGVNLGIAIGQLISNGVIKGFGSRSDNWAFRGPFAVQLFFVVFLLAGLPFAPETPWYLARKGRQQDAARSLQRLYGPDFDVQGLLDNIQQTIEEERETSPEHEASWAQCFRGTDLKRTMISIGVFVCQHFAGIIFVLGYSTYFFELAGLPTSQSFSLGVGVTACGVLGNVLSWFIVNSLGRRKIFLSGMASLFLILILIGVMDVVPTSGAHWVQAAVTVIYSFVYFGTIGAMAFTILGETSSAALRARTTGLATATQAVMGIIMNFACPYMVNPDEGNLKGKVGFVFGGLCALATVWSFFYVPELKGRSLDEIDRLFALRIKPRKMGAYKLH</sequence>
<reference evidence="10" key="2">
    <citation type="journal article" date="2023" name="IMA Fungus">
        <title>Comparative genomic study of the Penicillium genus elucidates a diverse pangenome and 15 lateral gene transfer events.</title>
        <authorList>
            <person name="Petersen C."/>
            <person name="Sorensen T."/>
            <person name="Nielsen M.R."/>
            <person name="Sondergaard T.E."/>
            <person name="Sorensen J.L."/>
            <person name="Fitzpatrick D.A."/>
            <person name="Frisvad J.C."/>
            <person name="Nielsen K.L."/>
        </authorList>
    </citation>
    <scope>NUCLEOTIDE SEQUENCE</scope>
    <source>
        <strain evidence="10">IBT 29864</strain>
    </source>
</reference>
<feature type="transmembrane region" description="Helical" evidence="8">
    <location>
        <begin position="135"/>
        <end position="153"/>
    </location>
</feature>
<evidence type="ECO:0000256" key="6">
    <source>
        <dbReference type="ARBA" id="ARBA00023136"/>
    </source>
</evidence>
<comment type="similarity">
    <text evidence="2 7">Belongs to the major facilitator superfamily. Sugar transporter (TC 2.A.1.1) family.</text>
</comment>
<keyword evidence="6 8" id="KW-0472">Membrane</keyword>